<keyword evidence="1" id="KW-0812">Transmembrane</keyword>
<evidence type="ECO:0000313" key="3">
    <source>
        <dbReference type="Proteomes" id="UP000288669"/>
    </source>
</evidence>
<accession>A0A430AHE9</accession>
<feature type="transmembrane region" description="Helical" evidence="1">
    <location>
        <begin position="16"/>
        <end position="35"/>
    </location>
</feature>
<sequence length="109" mass="11687">MMLFKTIDNLFVGTKYGVWGMSVLGIVFSVVLALANFGMGIGAVAIFIATFCLSISLMLLLLPKGLEKGKKINKYKYGTAILLGVIALSITGIVYFTNGGFPELNLLFA</sequence>
<dbReference type="RefSeq" id="WP_126825338.1">
    <property type="nucleotide sequence ID" value="NZ_JBHLWU010000002.1"/>
</dbReference>
<name>A0A430AHE9_9ENTE</name>
<keyword evidence="1" id="KW-1133">Transmembrane helix</keyword>
<dbReference type="OrthoDB" id="3035551at2"/>
<reference evidence="2 3" key="1">
    <citation type="submission" date="2017-05" db="EMBL/GenBank/DDBJ databases">
        <title>Vagococcus spp. assemblies.</title>
        <authorList>
            <person name="Gulvik C.A."/>
        </authorList>
    </citation>
    <scope>NUCLEOTIDE SEQUENCE [LARGE SCALE GENOMIC DNA]</scope>
    <source>
        <strain evidence="2 3">DSM 24756</strain>
    </source>
</reference>
<protein>
    <submittedName>
        <fullName evidence="2">Uncharacterized protein</fullName>
    </submittedName>
</protein>
<dbReference type="EMBL" id="NGJZ01000002">
    <property type="protein sequence ID" value="RSU07340.1"/>
    <property type="molecule type" value="Genomic_DNA"/>
</dbReference>
<feature type="transmembrane region" description="Helical" evidence="1">
    <location>
        <begin position="41"/>
        <end position="63"/>
    </location>
</feature>
<dbReference type="AlphaFoldDB" id="A0A430AHE9"/>
<gene>
    <name evidence="2" type="ORF">CBF30_08815</name>
</gene>
<keyword evidence="1" id="KW-0472">Membrane</keyword>
<keyword evidence="3" id="KW-1185">Reference proteome</keyword>
<proteinExistence type="predicted"/>
<organism evidence="2 3">
    <name type="scientific">Vagococcus entomophilus</name>
    <dbReference type="NCBI Taxonomy" id="1160095"/>
    <lineage>
        <taxon>Bacteria</taxon>
        <taxon>Bacillati</taxon>
        <taxon>Bacillota</taxon>
        <taxon>Bacilli</taxon>
        <taxon>Lactobacillales</taxon>
        <taxon>Enterococcaceae</taxon>
        <taxon>Vagococcus</taxon>
    </lineage>
</organism>
<dbReference type="Proteomes" id="UP000288669">
    <property type="component" value="Unassembled WGS sequence"/>
</dbReference>
<evidence type="ECO:0000313" key="2">
    <source>
        <dbReference type="EMBL" id="RSU07340.1"/>
    </source>
</evidence>
<feature type="transmembrane region" description="Helical" evidence="1">
    <location>
        <begin position="75"/>
        <end position="96"/>
    </location>
</feature>
<comment type="caution">
    <text evidence="2">The sequence shown here is derived from an EMBL/GenBank/DDBJ whole genome shotgun (WGS) entry which is preliminary data.</text>
</comment>
<evidence type="ECO:0000256" key="1">
    <source>
        <dbReference type="SAM" id="Phobius"/>
    </source>
</evidence>